<protein>
    <submittedName>
        <fullName evidence="2">ML3 protein</fullName>
    </submittedName>
</protein>
<gene>
    <name evidence="2" type="primary">ML3</name>
    <name evidence="2" type="ORF">SNAT2548_LOCUS32733</name>
</gene>
<organism evidence="2 3">
    <name type="scientific">Symbiodinium natans</name>
    <dbReference type="NCBI Taxonomy" id="878477"/>
    <lineage>
        <taxon>Eukaryota</taxon>
        <taxon>Sar</taxon>
        <taxon>Alveolata</taxon>
        <taxon>Dinophyceae</taxon>
        <taxon>Suessiales</taxon>
        <taxon>Symbiodiniaceae</taxon>
        <taxon>Symbiodinium</taxon>
    </lineage>
</organism>
<dbReference type="GO" id="GO:0003676">
    <property type="term" value="F:nucleic acid binding"/>
    <property type="evidence" value="ECO:0007669"/>
    <property type="project" value="InterPro"/>
</dbReference>
<feature type="domain" description="Mei2-like C-terminal RNA recognition motif" evidence="1">
    <location>
        <begin position="23"/>
        <end position="94"/>
    </location>
</feature>
<dbReference type="AlphaFoldDB" id="A0A812UQP5"/>
<evidence type="ECO:0000313" key="3">
    <source>
        <dbReference type="Proteomes" id="UP000604046"/>
    </source>
</evidence>
<dbReference type="EMBL" id="CAJNDS010002723">
    <property type="protein sequence ID" value="CAE7573878.1"/>
    <property type="molecule type" value="Genomic_DNA"/>
</dbReference>
<comment type="caution">
    <text evidence="2">The sequence shown here is derived from an EMBL/GenBank/DDBJ whole genome shotgun (WGS) entry which is preliminary data.</text>
</comment>
<dbReference type="Pfam" id="PF04059">
    <property type="entry name" value="RRM_2"/>
    <property type="match status" value="1"/>
</dbReference>
<sequence length="138" mass="15217">MCIFGWGPASNVYEVIDLLQVLKQTANVDFAYMPMDFKKGTSFGEVFVNAVSPEAALELWHILDGMEFQGESGCLTVKWATKVQGLGALIEKYRNFSVMHHSVPAVAKPQLLVNGTCSHFPAPTRKLKKPRAHAPVRG</sequence>
<accession>A0A812UQP5</accession>
<evidence type="ECO:0000313" key="2">
    <source>
        <dbReference type="EMBL" id="CAE7573878.1"/>
    </source>
</evidence>
<keyword evidence="3" id="KW-1185">Reference proteome</keyword>
<dbReference type="InterPro" id="IPR035979">
    <property type="entry name" value="RBD_domain_sf"/>
</dbReference>
<reference evidence="2" key="1">
    <citation type="submission" date="2021-02" db="EMBL/GenBank/DDBJ databases">
        <authorList>
            <person name="Dougan E. K."/>
            <person name="Rhodes N."/>
            <person name="Thang M."/>
            <person name="Chan C."/>
        </authorList>
    </citation>
    <scope>NUCLEOTIDE SEQUENCE</scope>
</reference>
<dbReference type="SUPFAM" id="SSF54928">
    <property type="entry name" value="RNA-binding domain, RBD"/>
    <property type="match status" value="1"/>
</dbReference>
<proteinExistence type="predicted"/>
<dbReference type="OrthoDB" id="417481at2759"/>
<dbReference type="InterPro" id="IPR007201">
    <property type="entry name" value="Mei2-like_Rrm_C"/>
</dbReference>
<name>A0A812UQP5_9DINO</name>
<evidence type="ECO:0000259" key="1">
    <source>
        <dbReference type="Pfam" id="PF04059"/>
    </source>
</evidence>
<dbReference type="Proteomes" id="UP000604046">
    <property type="component" value="Unassembled WGS sequence"/>
</dbReference>